<protein>
    <submittedName>
        <fullName evidence="1">Uncharacterized protein</fullName>
    </submittedName>
</protein>
<accession>A0A0F9JRV4</accession>
<proteinExistence type="predicted"/>
<dbReference type="EMBL" id="LAZR01010769">
    <property type="protein sequence ID" value="KKM65181.1"/>
    <property type="molecule type" value="Genomic_DNA"/>
</dbReference>
<name>A0A0F9JRV4_9ZZZZ</name>
<gene>
    <name evidence="1" type="ORF">LCGC14_1493800</name>
</gene>
<dbReference type="AlphaFoldDB" id="A0A0F9JRV4"/>
<reference evidence="1" key="1">
    <citation type="journal article" date="2015" name="Nature">
        <title>Complex archaea that bridge the gap between prokaryotes and eukaryotes.</title>
        <authorList>
            <person name="Spang A."/>
            <person name="Saw J.H."/>
            <person name="Jorgensen S.L."/>
            <person name="Zaremba-Niedzwiedzka K."/>
            <person name="Martijn J."/>
            <person name="Lind A.E."/>
            <person name="van Eijk R."/>
            <person name="Schleper C."/>
            <person name="Guy L."/>
            <person name="Ettema T.J."/>
        </authorList>
    </citation>
    <scope>NUCLEOTIDE SEQUENCE</scope>
</reference>
<comment type="caution">
    <text evidence="1">The sequence shown here is derived from an EMBL/GenBank/DDBJ whole genome shotgun (WGS) entry which is preliminary data.</text>
</comment>
<evidence type="ECO:0000313" key="1">
    <source>
        <dbReference type="EMBL" id="KKM65181.1"/>
    </source>
</evidence>
<organism evidence="1">
    <name type="scientific">marine sediment metagenome</name>
    <dbReference type="NCBI Taxonomy" id="412755"/>
    <lineage>
        <taxon>unclassified sequences</taxon>
        <taxon>metagenomes</taxon>
        <taxon>ecological metagenomes</taxon>
    </lineage>
</organism>
<sequence length="49" mass="5647">MTVFARAWKKLKERIEGKTSWGKLEVKNLMFECLSEAALEEDSENDEVG</sequence>